<dbReference type="EMBL" id="JBJXBP010000006">
    <property type="protein sequence ID" value="KAL3826064.1"/>
    <property type="molecule type" value="Genomic_DNA"/>
</dbReference>
<organism evidence="2 3">
    <name type="scientific">Penstemon smallii</name>
    <dbReference type="NCBI Taxonomy" id="265156"/>
    <lineage>
        <taxon>Eukaryota</taxon>
        <taxon>Viridiplantae</taxon>
        <taxon>Streptophyta</taxon>
        <taxon>Embryophyta</taxon>
        <taxon>Tracheophyta</taxon>
        <taxon>Spermatophyta</taxon>
        <taxon>Magnoliopsida</taxon>
        <taxon>eudicotyledons</taxon>
        <taxon>Gunneridae</taxon>
        <taxon>Pentapetalae</taxon>
        <taxon>asterids</taxon>
        <taxon>lamiids</taxon>
        <taxon>Lamiales</taxon>
        <taxon>Plantaginaceae</taxon>
        <taxon>Cheloneae</taxon>
        <taxon>Penstemon</taxon>
    </lineage>
</organism>
<name>A0ABD3SND1_9LAMI</name>
<proteinExistence type="predicted"/>
<reference evidence="2 3" key="1">
    <citation type="submission" date="2024-12" db="EMBL/GenBank/DDBJ databases">
        <title>The unique morphological basis and parallel evolutionary history of personate flowers in Penstemon.</title>
        <authorList>
            <person name="Depatie T.H."/>
            <person name="Wessinger C.A."/>
        </authorList>
    </citation>
    <scope>NUCLEOTIDE SEQUENCE [LARGE SCALE GENOMIC DNA]</scope>
    <source>
        <strain evidence="2">WTNN_2</strain>
        <tissue evidence="2">Leaf</tissue>
    </source>
</reference>
<comment type="caution">
    <text evidence="2">The sequence shown here is derived from an EMBL/GenBank/DDBJ whole genome shotgun (WGS) entry which is preliminary data.</text>
</comment>
<feature type="signal peptide" evidence="1">
    <location>
        <begin position="1"/>
        <end position="19"/>
    </location>
</feature>
<dbReference type="Proteomes" id="UP001634393">
    <property type="component" value="Unassembled WGS sequence"/>
</dbReference>
<accession>A0ABD3SND1</accession>
<dbReference type="AlphaFoldDB" id="A0ABD3SND1"/>
<keyword evidence="3" id="KW-1185">Reference proteome</keyword>
<sequence length="72" mass="7787">MKSLFQFIILLFLVLLSGGEKGAMARICNDQAVLTTDICSIPTCTALCQKNHGPSAQGDCIESDVCACRYRC</sequence>
<evidence type="ECO:0000313" key="3">
    <source>
        <dbReference type="Proteomes" id="UP001634393"/>
    </source>
</evidence>
<evidence type="ECO:0000256" key="1">
    <source>
        <dbReference type="SAM" id="SignalP"/>
    </source>
</evidence>
<evidence type="ECO:0000313" key="2">
    <source>
        <dbReference type="EMBL" id="KAL3826064.1"/>
    </source>
</evidence>
<protein>
    <submittedName>
        <fullName evidence="2">Uncharacterized protein</fullName>
    </submittedName>
</protein>
<gene>
    <name evidence="2" type="ORF">ACJIZ3_022093</name>
</gene>
<feature type="chain" id="PRO_5044867048" evidence="1">
    <location>
        <begin position="20"/>
        <end position="72"/>
    </location>
</feature>
<keyword evidence="1" id="KW-0732">Signal</keyword>